<accession>A0ACD4C334</accession>
<keyword evidence="1" id="KW-0808">Transferase</keyword>
<keyword evidence="2" id="KW-1185">Reference proteome</keyword>
<gene>
    <name evidence="1" type="ORF">N5C46_15170</name>
</gene>
<evidence type="ECO:0000313" key="1">
    <source>
        <dbReference type="EMBL" id="UXH43025.1"/>
    </source>
</evidence>
<proteinExistence type="predicted"/>
<reference evidence="1" key="1">
    <citation type="submission" date="2022-09" db="EMBL/GenBank/DDBJ databases">
        <title>Complete genome sequence of Rossellomorea vietnamensis strain RL-WG62, a newly isolated PGPR with the potential for plant salinity stress alleviation.</title>
        <authorList>
            <person name="Ren L."/>
            <person name="Wang G."/>
            <person name="Hu H."/>
        </authorList>
    </citation>
    <scope>NUCLEOTIDE SEQUENCE</scope>
    <source>
        <strain evidence="1">RL-WG62</strain>
    </source>
</reference>
<organism evidence="1 2">
    <name type="scientific">Rossellomorea vietnamensis</name>
    <dbReference type="NCBI Taxonomy" id="218284"/>
    <lineage>
        <taxon>Bacteria</taxon>
        <taxon>Bacillati</taxon>
        <taxon>Bacillota</taxon>
        <taxon>Bacilli</taxon>
        <taxon>Bacillales</taxon>
        <taxon>Bacillaceae</taxon>
        <taxon>Rossellomorea</taxon>
    </lineage>
</organism>
<dbReference type="EMBL" id="CP104558">
    <property type="protein sequence ID" value="UXH43025.1"/>
    <property type="molecule type" value="Genomic_DNA"/>
</dbReference>
<protein>
    <submittedName>
        <fullName evidence="1">Glycerate kinase</fullName>
    </submittedName>
</protein>
<sequence>MNILIAPDSFKGSLSSLEVGIIMEKAFLDESSSFHTNVIPMADGGEGTLETLIYATGGKKIKTTATGPLGVKIPTEYGVLGDQKTAVIEIASIAGLTMVPPGKRNPFFTTTKGIGEVIISAVESGLRDFIIALGGSSTNDGGFGMLQALGITFLDEKGIAVGSFGKDLGSISKVDWSTLHPAVRECSFHIASDVENPLCGKTGASTVFGPQKGATEEQVKILDQQLFHFSKLLQNEKGINFRDAKGAGAAGGLGFAFLHLDGITESGAKLVAEASNLTSAIQVADWILTGEGQSDSQTLFGKLPSYIATIANQHHTPISLIAGALGKGYQHLYKDFTSCHSIAIGPMDLHESIRRAEELLYHETRNLARILHVTKSL</sequence>
<keyword evidence="1" id="KW-0418">Kinase</keyword>
<dbReference type="Proteomes" id="UP001064027">
    <property type="component" value="Chromosome"/>
</dbReference>
<name>A0ACD4C334_9BACI</name>
<evidence type="ECO:0000313" key="2">
    <source>
        <dbReference type="Proteomes" id="UP001064027"/>
    </source>
</evidence>